<sequence length="58" mass="6198">MAFRTHWVEVADYRAAWHVASTVRAGPSVRLAEAGEPVVEAGLLEGAPRYGGHDPVIA</sequence>
<organism evidence="1 2">
    <name type="scientific">Amycolatopsis arida</name>
    <dbReference type="NCBI Taxonomy" id="587909"/>
    <lineage>
        <taxon>Bacteria</taxon>
        <taxon>Bacillati</taxon>
        <taxon>Actinomycetota</taxon>
        <taxon>Actinomycetes</taxon>
        <taxon>Pseudonocardiales</taxon>
        <taxon>Pseudonocardiaceae</taxon>
        <taxon>Amycolatopsis</taxon>
    </lineage>
</organism>
<keyword evidence="2" id="KW-1185">Reference proteome</keyword>
<dbReference type="EMBL" id="FOWW01000001">
    <property type="protein sequence ID" value="SFP08438.1"/>
    <property type="molecule type" value="Genomic_DNA"/>
</dbReference>
<evidence type="ECO:0000313" key="2">
    <source>
        <dbReference type="Proteomes" id="UP000198727"/>
    </source>
</evidence>
<gene>
    <name evidence="1" type="ORF">SAMN05421810_101906</name>
</gene>
<dbReference type="AlphaFoldDB" id="A0A1I5MFM6"/>
<protein>
    <submittedName>
        <fullName evidence="1">Uncharacterized protein</fullName>
    </submittedName>
</protein>
<accession>A0A1I5MFM6</accession>
<proteinExistence type="predicted"/>
<name>A0A1I5MFM6_9PSEU</name>
<evidence type="ECO:0000313" key="1">
    <source>
        <dbReference type="EMBL" id="SFP08438.1"/>
    </source>
</evidence>
<reference evidence="2" key="1">
    <citation type="submission" date="2016-10" db="EMBL/GenBank/DDBJ databases">
        <authorList>
            <person name="Varghese N."/>
            <person name="Submissions S."/>
        </authorList>
    </citation>
    <scope>NUCLEOTIDE SEQUENCE [LARGE SCALE GENOMIC DNA]</scope>
    <source>
        <strain evidence="2">CGMCC 4.5579</strain>
    </source>
</reference>
<dbReference type="Proteomes" id="UP000198727">
    <property type="component" value="Unassembled WGS sequence"/>
</dbReference>
<dbReference type="RefSeq" id="WP_166677723.1">
    <property type="nucleotide sequence ID" value="NZ_FOWW01000001.1"/>
</dbReference>